<protein>
    <recommendedName>
        <fullName evidence="3">F-box domain-containing protein</fullName>
    </recommendedName>
</protein>
<proteinExistence type="predicted"/>
<keyword evidence="2" id="KW-1185">Reference proteome</keyword>
<dbReference type="InterPro" id="IPR032675">
    <property type="entry name" value="LRR_dom_sf"/>
</dbReference>
<evidence type="ECO:0008006" key="3">
    <source>
        <dbReference type="Google" id="ProtNLM"/>
    </source>
</evidence>
<dbReference type="Gene3D" id="3.80.10.10">
    <property type="entry name" value="Ribonuclease Inhibitor"/>
    <property type="match status" value="1"/>
</dbReference>
<sequence length="422" mass="47472">MPFAPTAHSLSLSIFDIPLILDLICDNLTKDDLLPCLQASRGWHDLFKPQILRYVRFADLKKQQTWNILDRAAGIRLLTIDISDAGWFLNNPYSPCVNLLTLRCVDFGYLEPGDYNEYYDYNLDDIGDLNLTGRPVDPNTNALNLVQSNLNLTALEVIHERQHYRANHFTPAVFLSISNHQSLSLIKIELDIVLPGSFLFAVLQHLPQPLEDLLFSVKGLRRQPGTSTTAQPTSQQHHSLRRVTLSPCCYWDDNEDDQTSEDIPFNGAIISLVRCSPHLVDLKVSSYCGHVAVLLQVLADHCADVETIDFEGHSHTVPNVVTLTGSLLCLREFRLAGYYTANNEDEGQLVPTFLHRSSSTLEVISIEPSFDLPNSAINPFAATEWNFWLECPRLREYAYRSCGSGSQITADMRNVIDTRVGV</sequence>
<organism evidence="1 2">
    <name type="scientific">Mortierella hygrophila</name>
    <dbReference type="NCBI Taxonomy" id="979708"/>
    <lineage>
        <taxon>Eukaryota</taxon>
        <taxon>Fungi</taxon>
        <taxon>Fungi incertae sedis</taxon>
        <taxon>Mucoromycota</taxon>
        <taxon>Mortierellomycotina</taxon>
        <taxon>Mortierellomycetes</taxon>
        <taxon>Mortierellales</taxon>
        <taxon>Mortierellaceae</taxon>
        <taxon>Mortierella</taxon>
    </lineage>
</organism>
<evidence type="ECO:0000313" key="1">
    <source>
        <dbReference type="EMBL" id="KAF9538590.1"/>
    </source>
</evidence>
<reference evidence="1" key="1">
    <citation type="journal article" date="2020" name="Fungal Divers.">
        <title>Resolving the Mortierellaceae phylogeny through synthesis of multi-gene phylogenetics and phylogenomics.</title>
        <authorList>
            <person name="Vandepol N."/>
            <person name="Liber J."/>
            <person name="Desiro A."/>
            <person name="Na H."/>
            <person name="Kennedy M."/>
            <person name="Barry K."/>
            <person name="Grigoriev I.V."/>
            <person name="Miller A.N."/>
            <person name="O'Donnell K."/>
            <person name="Stajich J.E."/>
            <person name="Bonito G."/>
        </authorList>
    </citation>
    <scope>NUCLEOTIDE SEQUENCE</scope>
    <source>
        <strain evidence="1">NRRL 2591</strain>
    </source>
</reference>
<gene>
    <name evidence="1" type="ORF">EC957_006429</name>
</gene>
<evidence type="ECO:0000313" key="2">
    <source>
        <dbReference type="Proteomes" id="UP000723463"/>
    </source>
</evidence>
<name>A0A9P6EZF3_9FUNG</name>
<dbReference type="EMBL" id="JAAAXW010000296">
    <property type="protein sequence ID" value="KAF9538590.1"/>
    <property type="molecule type" value="Genomic_DNA"/>
</dbReference>
<accession>A0A9P6EZF3</accession>
<dbReference type="Proteomes" id="UP000723463">
    <property type="component" value="Unassembled WGS sequence"/>
</dbReference>
<comment type="caution">
    <text evidence="1">The sequence shown here is derived from an EMBL/GenBank/DDBJ whole genome shotgun (WGS) entry which is preliminary data.</text>
</comment>
<dbReference type="AlphaFoldDB" id="A0A9P6EZF3"/>